<feature type="compositionally biased region" description="Polar residues" evidence="1">
    <location>
        <begin position="215"/>
        <end position="229"/>
    </location>
</feature>
<comment type="caution">
    <text evidence="2">The sequence shown here is derived from an EMBL/GenBank/DDBJ whole genome shotgun (WGS) entry which is preliminary data.</text>
</comment>
<reference evidence="2" key="2">
    <citation type="submission" date="2023-05" db="EMBL/GenBank/DDBJ databases">
        <authorList>
            <consortium name="Lawrence Berkeley National Laboratory"/>
            <person name="Steindorff A."/>
            <person name="Hensen N."/>
            <person name="Bonometti L."/>
            <person name="Westerberg I."/>
            <person name="Brannstrom I.O."/>
            <person name="Guillou S."/>
            <person name="Cros-Aarteil S."/>
            <person name="Calhoun S."/>
            <person name="Haridas S."/>
            <person name="Kuo A."/>
            <person name="Mondo S."/>
            <person name="Pangilinan J."/>
            <person name="Riley R."/>
            <person name="Labutti K."/>
            <person name="Andreopoulos B."/>
            <person name="Lipzen A."/>
            <person name="Chen C."/>
            <person name="Yanf M."/>
            <person name="Daum C."/>
            <person name="Ng V."/>
            <person name="Clum A."/>
            <person name="Ohm R."/>
            <person name="Martin F."/>
            <person name="Silar P."/>
            <person name="Natvig D."/>
            <person name="Lalanne C."/>
            <person name="Gautier V."/>
            <person name="Ament-Velasquez S.L."/>
            <person name="Kruys A."/>
            <person name="Hutchinson M.I."/>
            <person name="Powell A.J."/>
            <person name="Barry K."/>
            <person name="Miller A.N."/>
            <person name="Grigoriev I.V."/>
            <person name="Debuchy R."/>
            <person name="Gladieux P."/>
            <person name="Thoren M.H."/>
            <person name="Johannesson H."/>
        </authorList>
    </citation>
    <scope>NUCLEOTIDE SEQUENCE</scope>
    <source>
        <strain evidence="2">PSN293</strain>
    </source>
</reference>
<feature type="region of interest" description="Disordered" evidence="1">
    <location>
        <begin position="215"/>
        <end position="239"/>
    </location>
</feature>
<organism evidence="2 3">
    <name type="scientific">Rhypophila decipiens</name>
    <dbReference type="NCBI Taxonomy" id="261697"/>
    <lineage>
        <taxon>Eukaryota</taxon>
        <taxon>Fungi</taxon>
        <taxon>Dikarya</taxon>
        <taxon>Ascomycota</taxon>
        <taxon>Pezizomycotina</taxon>
        <taxon>Sordariomycetes</taxon>
        <taxon>Sordariomycetidae</taxon>
        <taxon>Sordariales</taxon>
        <taxon>Naviculisporaceae</taxon>
        <taxon>Rhypophila</taxon>
    </lineage>
</organism>
<reference evidence="2" key="1">
    <citation type="journal article" date="2023" name="Mol. Phylogenet. Evol.">
        <title>Genome-scale phylogeny and comparative genomics of the fungal order Sordariales.</title>
        <authorList>
            <person name="Hensen N."/>
            <person name="Bonometti L."/>
            <person name="Westerberg I."/>
            <person name="Brannstrom I.O."/>
            <person name="Guillou S."/>
            <person name="Cros-Aarteil S."/>
            <person name="Calhoun S."/>
            <person name="Haridas S."/>
            <person name="Kuo A."/>
            <person name="Mondo S."/>
            <person name="Pangilinan J."/>
            <person name="Riley R."/>
            <person name="LaButti K."/>
            <person name="Andreopoulos B."/>
            <person name="Lipzen A."/>
            <person name="Chen C."/>
            <person name="Yan M."/>
            <person name="Daum C."/>
            <person name="Ng V."/>
            <person name="Clum A."/>
            <person name="Steindorff A."/>
            <person name="Ohm R.A."/>
            <person name="Martin F."/>
            <person name="Silar P."/>
            <person name="Natvig D.O."/>
            <person name="Lalanne C."/>
            <person name="Gautier V."/>
            <person name="Ament-Velasquez S.L."/>
            <person name="Kruys A."/>
            <person name="Hutchinson M.I."/>
            <person name="Powell A.J."/>
            <person name="Barry K."/>
            <person name="Miller A.N."/>
            <person name="Grigoriev I.V."/>
            <person name="Debuchy R."/>
            <person name="Gladieux P."/>
            <person name="Hiltunen Thoren M."/>
            <person name="Johannesson H."/>
        </authorList>
    </citation>
    <scope>NUCLEOTIDE SEQUENCE</scope>
    <source>
        <strain evidence="2">PSN293</strain>
    </source>
</reference>
<dbReference type="AlphaFoldDB" id="A0AAN6YEV4"/>
<gene>
    <name evidence="2" type="ORF">QBC37DRAFT_413775</name>
</gene>
<feature type="compositionally biased region" description="Polar residues" evidence="1">
    <location>
        <begin position="66"/>
        <end position="77"/>
    </location>
</feature>
<proteinExistence type="predicted"/>
<accession>A0AAN6YEV4</accession>
<feature type="compositionally biased region" description="Low complexity" evidence="1">
    <location>
        <begin position="149"/>
        <end position="160"/>
    </location>
</feature>
<dbReference type="Proteomes" id="UP001301769">
    <property type="component" value="Unassembled WGS sequence"/>
</dbReference>
<dbReference type="EMBL" id="MU858056">
    <property type="protein sequence ID" value="KAK4218013.1"/>
    <property type="molecule type" value="Genomic_DNA"/>
</dbReference>
<evidence type="ECO:0000313" key="3">
    <source>
        <dbReference type="Proteomes" id="UP001301769"/>
    </source>
</evidence>
<feature type="region of interest" description="Disordered" evidence="1">
    <location>
        <begin position="389"/>
        <end position="468"/>
    </location>
</feature>
<feature type="compositionally biased region" description="Basic and acidic residues" evidence="1">
    <location>
        <begin position="78"/>
        <end position="88"/>
    </location>
</feature>
<feature type="region of interest" description="Disordered" evidence="1">
    <location>
        <begin position="66"/>
        <end position="102"/>
    </location>
</feature>
<sequence>MSNNRPQPPAQDQDPTRYRSADLLVRSILDDRPPTANISPSGELIRAIERFHRNVDRVRRGINASQAALENNSMSSGSDRELRRRFNRDPQPANASRDPLERVDEVLQRARRAAELNNVGPPPSLPPLRSLVGSRARANMASSGGGGQASRASRYRPSARSGDRSADGRRAALLEYRRARIGQEGLPSNLEDIDRNLETANSHLQALLDITNNPITTQSRMPTSVQTQDQAEETRRVKRRKLDSDRVLPSFKGFRYGKYGQVEPGQLKMEIVSCDGGLYSDELSYAAENILKNDATVYCTKGNRCNIVLRHQGATVFSLKELVIKAPGSDYSSPVREGMVFISMNQDELLTRTAQYQIPYVRSMPVTQGILSIRHEPDGRHRMHHRRMEEEDVPRAAQVPPEFSISPPPFHVTTECTDDDSDGDTGQSGLAQIYERSRRRTPNRIGALPFESESSDDGGDTRGPSVSDWLTFDEISGYSQARGEPGSGMTLEEAQEASQIATQEAVRAVGGELMAPLARFYIEKNKNKCTIRFDPPVSGRFILLKMWSPRHDSTKNIDIQGVIAKGFAGPRLVPSLDLR</sequence>
<evidence type="ECO:0000313" key="2">
    <source>
        <dbReference type="EMBL" id="KAK4218013.1"/>
    </source>
</evidence>
<evidence type="ECO:0000256" key="1">
    <source>
        <dbReference type="SAM" id="MobiDB-lite"/>
    </source>
</evidence>
<protein>
    <submittedName>
        <fullName evidence="2">Uncharacterized protein</fullName>
    </submittedName>
</protein>
<feature type="region of interest" description="Disordered" evidence="1">
    <location>
        <begin position="136"/>
        <end position="167"/>
    </location>
</feature>
<keyword evidence="3" id="KW-1185">Reference proteome</keyword>
<name>A0AAN6YEV4_9PEZI</name>